<reference key="2">
    <citation type="submission" date="2011-05" db="EMBL/GenBank/DDBJ databases">
        <title>The Genome of Mycoplasma haemofelis Strain Ohio2, a pathogenic hemoplasma of the cat.</title>
        <authorList>
            <person name="Santos A.P."/>
            <person name="Guimaraes A.M.S."/>
            <person name="SanMiguel P.J."/>
            <person name="Martin S.W."/>
            <person name="Messick J.B."/>
        </authorList>
    </citation>
    <scope>NUCLEOTIDE SEQUENCE</scope>
    <source>
        <strain>Ohio2</strain>
    </source>
</reference>
<accession>F6FGV8</accession>
<dbReference type="STRING" id="859194.MHF_0352"/>
<dbReference type="AlphaFoldDB" id="F6FGV8"/>
<gene>
    <name evidence="1" type="ordered locus">MHF_0352</name>
</gene>
<organism evidence="1 2">
    <name type="scientific">Mycoplasma haemofelis (strain Ohio2)</name>
    <dbReference type="NCBI Taxonomy" id="859194"/>
    <lineage>
        <taxon>Bacteria</taxon>
        <taxon>Bacillati</taxon>
        <taxon>Mycoplasmatota</taxon>
        <taxon>Mollicutes</taxon>
        <taxon>Mycoplasmataceae</taxon>
        <taxon>Mycoplasma</taxon>
    </lineage>
</organism>
<dbReference type="HOGENOM" id="CLU_098620_0_0_14"/>
<dbReference type="KEGG" id="mhf:MHF_0352"/>
<dbReference type="Proteomes" id="UP000007952">
    <property type="component" value="Chromosome"/>
</dbReference>
<name>F6FGV8_MYCHI</name>
<proteinExistence type="predicted"/>
<sequence length="238" mass="26869">MDFLSNKALLGLAGAVTTAGVGAAAVGGSIFGEDPKTIRTLLWAHQPKKRLLLKGYKGVQDGSPQEWKDAWKQYRIDHRDSKKDPLGLLKSKPVSVTEENATDGFMSACASLFDEKVSGIKSERYQLADKYCTRFASVSDLVWESNYQVLSKGDNGDSQDWKNLWKKYREDNKDREQQKDEWKLSSQKWTGNIEATESAPDNFRTKCETESQVKNVDKNSPSYLMVLKYCSIPQKPNQ</sequence>
<dbReference type="EMBL" id="CP002808">
    <property type="protein sequence ID" value="AEG72631.1"/>
    <property type="molecule type" value="Genomic_DNA"/>
</dbReference>
<evidence type="ECO:0000313" key="2">
    <source>
        <dbReference type="Proteomes" id="UP000007952"/>
    </source>
</evidence>
<dbReference type="BioCyc" id="MHAE859194:G1GR7-347-MONOMER"/>
<reference evidence="1 2" key="1">
    <citation type="journal article" date="2011" name="J. Bacteriol.">
        <title>Complete genome sequences of two hemotropic Mycoplasmas, Mycoplasma haemofelis strain Ohio2 and Mycoplasma suis strain Illinois.</title>
        <authorList>
            <person name="Messick J.B."/>
            <person name="Santos A.P."/>
            <person name="Guimaraes A.M."/>
        </authorList>
    </citation>
    <scope>NUCLEOTIDE SEQUENCE [LARGE SCALE GENOMIC DNA]</scope>
    <source>
        <strain evidence="1 2">Ohio2</strain>
    </source>
</reference>
<protein>
    <submittedName>
        <fullName evidence="1">Uncharacterized protein</fullName>
    </submittedName>
</protein>
<evidence type="ECO:0000313" key="1">
    <source>
        <dbReference type="EMBL" id="AEG72631.1"/>
    </source>
</evidence>